<evidence type="ECO:0000313" key="3">
    <source>
        <dbReference type="Proteomes" id="UP000245624"/>
    </source>
</evidence>
<keyword evidence="3" id="KW-1185">Reference proteome</keyword>
<gene>
    <name evidence="2" type="ORF">DLJ74_03025</name>
</gene>
<comment type="caution">
    <text evidence="2">The sequence shown here is derived from an EMBL/GenBank/DDBJ whole genome shotgun (WGS) entry which is preliminary data.</text>
</comment>
<feature type="signal peptide" evidence="1">
    <location>
        <begin position="1"/>
        <end position="20"/>
    </location>
</feature>
<feature type="chain" id="PRO_5039471661" evidence="1">
    <location>
        <begin position="21"/>
        <end position="279"/>
    </location>
</feature>
<reference evidence="2 3" key="1">
    <citation type="submission" date="2018-05" db="EMBL/GenBank/DDBJ databases">
        <title>Genomic analysis of Gracilibacillus dipsosauri DD1 reveals novel features of a salt-tolerant amylase.</title>
        <authorList>
            <person name="Deutch C.E."/>
            <person name="Yang S."/>
        </authorList>
    </citation>
    <scope>NUCLEOTIDE SEQUENCE [LARGE SCALE GENOMIC DNA]</scope>
    <source>
        <strain evidence="2 3">DD1</strain>
    </source>
</reference>
<protein>
    <submittedName>
        <fullName evidence="2">Uncharacterized protein</fullName>
    </submittedName>
</protein>
<dbReference type="EMBL" id="QGTD01000004">
    <property type="protein sequence ID" value="PWU69914.1"/>
    <property type="molecule type" value="Genomic_DNA"/>
</dbReference>
<sequence length="279" mass="31599">MKKFILIFLVTLLMSPIAISADTSTPDQVEDAIELPRNDKTDRTMPEKNHLTEINSDTDSRVYKIELGMNPTEKLTIVSQKTYDIVITDSNGNTIIQRNEIGEEGSRQVEFPTDNYGDYYLFITPSDDGRTQYPYSLRVIVGEPIYLYYGNEYQINLLNSSLTPTNTTSRIQYFDLSDIDSIPEGSILTGFTVGGTEVNRSSLSLYSIKRSLRPNSSLNWIDATYPLYSPSDLDVAPKSDQILVKQGWAFRHSADFYPGETATYTLTPKITLDYKIEMK</sequence>
<evidence type="ECO:0000256" key="1">
    <source>
        <dbReference type="SAM" id="SignalP"/>
    </source>
</evidence>
<dbReference type="Gene3D" id="2.60.120.380">
    <property type="match status" value="1"/>
</dbReference>
<dbReference type="RefSeq" id="WP_109983296.1">
    <property type="nucleotide sequence ID" value="NZ_QGTD01000004.1"/>
</dbReference>
<name>A0A317L3U3_9BACI</name>
<dbReference type="Proteomes" id="UP000245624">
    <property type="component" value="Unassembled WGS sequence"/>
</dbReference>
<dbReference type="AlphaFoldDB" id="A0A317L3U3"/>
<accession>A0A317L3U3</accession>
<proteinExistence type="predicted"/>
<evidence type="ECO:0000313" key="2">
    <source>
        <dbReference type="EMBL" id="PWU69914.1"/>
    </source>
</evidence>
<keyword evidence="1" id="KW-0732">Signal</keyword>
<dbReference type="OrthoDB" id="2959190at2"/>
<organism evidence="2 3">
    <name type="scientific">Gracilibacillus dipsosauri</name>
    <dbReference type="NCBI Taxonomy" id="178340"/>
    <lineage>
        <taxon>Bacteria</taxon>
        <taxon>Bacillati</taxon>
        <taxon>Bacillota</taxon>
        <taxon>Bacilli</taxon>
        <taxon>Bacillales</taxon>
        <taxon>Bacillaceae</taxon>
        <taxon>Gracilibacillus</taxon>
    </lineage>
</organism>